<evidence type="ECO:0000256" key="3">
    <source>
        <dbReference type="ARBA" id="ARBA00016219"/>
    </source>
</evidence>
<dbReference type="PANTHER" id="PTHR43362">
    <property type="entry name" value="MANNITOL DEHYDROGENASE DSF1-RELATED"/>
    <property type="match status" value="1"/>
</dbReference>
<comment type="caution">
    <text evidence="9">The sequence shown here is derived from an EMBL/GenBank/DDBJ whole genome shotgun (WGS) entry which is preliminary data.</text>
</comment>
<keyword evidence="4 9" id="KW-0560">Oxidoreductase</keyword>
<protein>
    <recommendedName>
        <fullName evidence="3">Mannitol-1-phosphate 5-dehydrogenase</fullName>
        <ecNumber evidence="2">1.1.1.17</ecNumber>
    </recommendedName>
</protein>
<sequence length="536" mass="57849">MTHLLDPPPPGVPASAVPLPAVPLTDATLAELPGNVAVPGYDRAGLVPAVVHLGVGGFHRAHQAVYFDELARRGNSEWGVVGVGISNRELAAALRAQDRLFTVVTRGADESAARVIGVLAEHLLLADQADAVRNRLSDPRTRLVTLTITGDGYALDDSQSAAPDSLFEVLVDALELRRTAGVAGFTVLPCDNLPDSGATAERAVLGIARSRNDELAEWIERNVSFPDSMVDRITPSITSEDRERIQGEFAVADRCPVITEPFTQWVIEDDFSTTRPPLDEVGVRFVEDVKPYTLIKTRMLNGTHCALGYLGTLAGYERTDQAMADPVIAAFVRQLMRVEIAPLLPGDLPGMDLWRYQRSLIERFSNPAIGDQLSRLCRRGSTKMPNYLLPSLLQASASGQPCRLLTVVTGAWLRYARGIDLSGAPITVHDPRAAELRAASEALRSGPERGIGLPDVFGRLAPDVELARRLRSVMIDLDKLGVVGLLTPLLETSEPRTAGFAERAVGRWPEFHQGALADRNLTSSPASCSGASSAMW</sequence>
<keyword evidence="5" id="KW-0520">NAD</keyword>
<dbReference type="InterPro" id="IPR050988">
    <property type="entry name" value="Mannitol_DH/Oxidoreductase"/>
</dbReference>
<dbReference type="Gene3D" id="3.40.50.720">
    <property type="entry name" value="NAD(P)-binding Rossmann-like Domain"/>
    <property type="match status" value="1"/>
</dbReference>
<dbReference type="Pfam" id="PF08125">
    <property type="entry name" value="Mannitol_dh_C"/>
    <property type="match status" value="1"/>
</dbReference>
<keyword evidence="10" id="KW-1185">Reference proteome</keyword>
<dbReference type="EC" id="1.1.1.17" evidence="2"/>
<dbReference type="GO" id="GO:0016491">
    <property type="term" value="F:oxidoreductase activity"/>
    <property type="evidence" value="ECO:0007669"/>
    <property type="project" value="UniProtKB-KW"/>
</dbReference>
<dbReference type="InterPro" id="IPR000669">
    <property type="entry name" value="Mannitol_DH"/>
</dbReference>
<evidence type="ECO:0000313" key="10">
    <source>
        <dbReference type="Proteomes" id="UP001183176"/>
    </source>
</evidence>
<dbReference type="InterPro" id="IPR008927">
    <property type="entry name" value="6-PGluconate_DH-like_C_sf"/>
</dbReference>
<reference evidence="10" key="1">
    <citation type="submission" date="2023-07" db="EMBL/GenBank/DDBJ databases">
        <title>30 novel species of actinomycetes from the DSMZ collection.</title>
        <authorList>
            <person name="Nouioui I."/>
        </authorList>
    </citation>
    <scope>NUCLEOTIDE SEQUENCE [LARGE SCALE GENOMIC DNA]</scope>
    <source>
        <strain evidence="10">DSM 44399</strain>
    </source>
</reference>
<evidence type="ECO:0000256" key="4">
    <source>
        <dbReference type="ARBA" id="ARBA00023002"/>
    </source>
</evidence>
<gene>
    <name evidence="9" type="ORF">RM423_09630</name>
</gene>
<dbReference type="InterPro" id="IPR023027">
    <property type="entry name" value="Mannitol_DH_CS"/>
</dbReference>
<dbReference type="EMBL" id="JAVREH010000009">
    <property type="protein sequence ID" value="MDT0261653.1"/>
    <property type="molecule type" value="Genomic_DNA"/>
</dbReference>
<organism evidence="9 10">
    <name type="scientific">Jatrophihabitans lederbergiae</name>
    <dbReference type="NCBI Taxonomy" id="3075547"/>
    <lineage>
        <taxon>Bacteria</taxon>
        <taxon>Bacillati</taxon>
        <taxon>Actinomycetota</taxon>
        <taxon>Actinomycetes</taxon>
        <taxon>Jatrophihabitantales</taxon>
        <taxon>Jatrophihabitantaceae</taxon>
        <taxon>Jatrophihabitans</taxon>
    </lineage>
</organism>
<comment type="similarity">
    <text evidence="1">Belongs to the mannitol dehydrogenase family.</text>
</comment>
<evidence type="ECO:0000256" key="5">
    <source>
        <dbReference type="ARBA" id="ARBA00023027"/>
    </source>
</evidence>
<dbReference type="InterPro" id="IPR013118">
    <property type="entry name" value="Mannitol_DH_C"/>
</dbReference>
<feature type="domain" description="Mannitol dehydrogenase C-terminal" evidence="8">
    <location>
        <begin position="288"/>
        <end position="466"/>
    </location>
</feature>
<dbReference type="PANTHER" id="PTHR43362:SF1">
    <property type="entry name" value="MANNITOL DEHYDROGENASE 2-RELATED"/>
    <property type="match status" value="1"/>
</dbReference>
<evidence type="ECO:0000259" key="8">
    <source>
        <dbReference type="Pfam" id="PF08125"/>
    </source>
</evidence>
<dbReference type="Gene3D" id="1.10.1040.10">
    <property type="entry name" value="N-(1-d-carboxylethyl)-l-norvaline Dehydrogenase, domain 2"/>
    <property type="match status" value="1"/>
</dbReference>
<name>A0ABU2JBL7_9ACTN</name>
<dbReference type="SUPFAM" id="SSF51735">
    <property type="entry name" value="NAD(P)-binding Rossmann-fold domains"/>
    <property type="match status" value="1"/>
</dbReference>
<dbReference type="RefSeq" id="WP_311422807.1">
    <property type="nucleotide sequence ID" value="NZ_JAVREH010000009.1"/>
</dbReference>
<dbReference type="SUPFAM" id="SSF48179">
    <property type="entry name" value="6-phosphogluconate dehydrogenase C-terminal domain-like"/>
    <property type="match status" value="1"/>
</dbReference>
<evidence type="ECO:0000256" key="6">
    <source>
        <dbReference type="ARBA" id="ARBA00048615"/>
    </source>
</evidence>
<dbReference type="PROSITE" id="PS00974">
    <property type="entry name" value="MANNITOL_DHGENASE"/>
    <property type="match status" value="1"/>
</dbReference>
<dbReference type="InterPro" id="IPR036291">
    <property type="entry name" value="NAD(P)-bd_dom_sf"/>
</dbReference>
<dbReference type="Proteomes" id="UP001183176">
    <property type="component" value="Unassembled WGS sequence"/>
</dbReference>
<feature type="domain" description="Mannitol dehydrogenase N-terminal" evidence="7">
    <location>
        <begin position="49"/>
        <end position="279"/>
    </location>
</feature>
<dbReference type="InterPro" id="IPR013131">
    <property type="entry name" value="Mannitol_DH_N"/>
</dbReference>
<accession>A0ABU2JBL7</accession>
<dbReference type="InterPro" id="IPR013328">
    <property type="entry name" value="6PGD_dom2"/>
</dbReference>
<evidence type="ECO:0000259" key="7">
    <source>
        <dbReference type="Pfam" id="PF01232"/>
    </source>
</evidence>
<dbReference type="PRINTS" id="PR00084">
    <property type="entry name" value="MTLDHDRGNASE"/>
</dbReference>
<comment type="catalytic activity">
    <reaction evidence="6">
        <text>D-mannitol 1-phosphate + NAD(+) = beta-D-fructose 6-phosphate + NADH + H(+)</text>
        <dbReference type="Rhea" id="RHEA:19661"/>
        <dbReference type="ChEBI" id="CHEBI:15378"/>
        <dbReference type="ChEBI" id="CHEBI:57540"/>
        <dbReference type="ChEBI" id="CHEBI:57634"/>
        <dbReference type="ChEBI" id="CHEBI:57945"/>
        <dbReference type="ChEBI" id="CHEBI:61381"/>
        <dbReference type="EC" id="1.1.1.17"/>
    </reaction>
</comment>
<proteinExistence type="inferred from homology"/>
<dbReference type="Pfam" id="PF01232">
    <property type="entry name" value="Mannitol_dh"/>
    <property type="match status" value="1"/>
</dbReference>
<evidence type="ECO:0000256" key="1">
    <source>
        <dbReference type="ARBA" id="ARBA00006541"/>
    </source>
</evidence>
<evidence type="ECO:0000313" key="9">
    <source>
        <dbReference type="EMBL" id="MDT0261653.1"/>
    </source>
</evidence>
<evidence type="ECO:0000256" key="2">
    <source>
        <dbReference type="ARBA" id="ARBA00012939"/>
    </source>
</evidence>